<name>A0A1B9F8C6_9BACT</name>
<evidence type="ECO:0000256" key="2">
    <source>
        <dbReference type="ARBA" id="ARBA00022777"/>
    </source>
</evidence>
<evidence type="ECO:0000256" key="6">
    <source>
        <dbReference type="HAMAP-Rule" id="MF_00361"/>
    </source>
</evidence>
<dbReference type="InterPro" id="IPR002504">
    <property type="entry name" value="NADK"/>
</dbReference>
<comment type="caution">
    <text evidence="7">The sequence shown here is derived from an EMBL/GenBank/DDBJ whole genome shotgun (WGS) entry which is preliminary data.</text>
</comment>
<dbReference type="STRING" id="1156395.DBT_0015"/>
<dbReference type="GO" id="GO:0005524">
    <property type="term" value="F:ATP binding"/>
    <property type="evidence" value="ECO:0007669"/>
    <property type="project" value="UniProtKB-KW"/>
</dbReference>
<dbReference type="PANTHER" id="PTHR20275:SF0">
    <property type="entry name" value="NAD KINASE"/>
    <property type="match status" value="1"/>
</dbReference>
<dbReference type="HAMAP" id="MF_00361">
    <property type="entry name" value="NAD_kinase"/>
    <property type="match status" value="1"/>
</dbReference>
<evidence type="ECO:0000256" key="1">
    <source>
        <dbReference type="ARBA" id="ARBA00022679"/>
    </source>
</evidence>
<feature type="binding site" evidence="6">
    <location>
        <position position="60"/>
    </location>
    <ligand>
        <name>NAD(+)</name>
        <dbReference type="ChEBI" id="CHEBI:57540"/>
    </ligand>
</feature>
<keyword evidence="3 6" id="KW-0521">NADP</keyword>
<dbReference type="GO" id="GO:0051287">
    <property type="term" value="F:NAD binding"/>
    <property type="evidence" value="ECO:0007669"/>
    <property type="project" value="UniProtKB-ARBA"/>
</dbReference>
<accession>A0A1B9F8C6</accession>
<dbReference type="GO" id="GO:0046872">
    <property type="term" value="F:metal ion binding"/>
    <property type="evidence" value="ECO:0007669"/>
    <property type="project" value="UniProtKB-UniRule"/>
</dbReference>
<keyword evidence="8" id="KW-1185">Reference proteome</keyword>
<feature type="binding site" evidence="6">
    <location>
        <begin position="171"/>
        <end position="176"/>
    </location>
    <ligand>
        <name>NAD(+)</name>
        <dbReference type="ChEBI" id="CHEBI:57540"/>
    </ligand>
</feature>
<dbReference type="SUPFAM" id="SSF111331">
    <property type="entry name" value="NAD kinase/diacylglycerol kinase-like"/>
    <property type="match status" value="1"/>
</dbReference>
<evidence type="ECO:0000256" key="4">
    <source>
        <dbReference type="ARBA" id="ARBA00023027"/>
    </source>
</evidence>
<keyword evidence="1 6" id="KW-0808">Transferase</keyword>
<dbReference type="Pfam" id="PF01513">
    <property type="entry name" value="NAD_kinase"/>
    <property type="match status" value="1"/>
</dbReference>
<comment type="function">
    <text evidence="6">Involved in the regulation of the intracellular balance of NAD and NADP, and is a key enzyme in the biosynthesis of NADP. Catalyzes specifically the phosphorylation on 2'-hydroxyl of the adenosine moiety of NAD to yield NADP.</text>
</comment>
<evidence type="ECO:0000313" key="7">
    <source>
        <dbReference type="EMBL" id="OCC16198.1"/>
    </source>
</evidence>
<keyword evidence="2 6" id="KW-0418">Kinase</keyword>
<comment type="subcellular location">
    <subcellularLocation>
        <location evidence="6">Cytoplasm</location>
    </subcellularLocation>
</comment>
<protein>
    <recommendedName>
        <fullName evidence="6">NAD kinase</fullName>
        <ecNumber evidence="6">2.7.1.23</ecNumber>
    </recommendedName>
    <alternativeName>
        <fullName evidence="6">ATP-dependent NAD kinase</fullName>
    </alternativeName>
</protein>
<keyword evidence="6" id="KW-0067">ATP-binding</keyword>
<comment type="cofactor">
    <cofactor evidence="6">
        <name>a divalent metal cation</name>
        <dbReference type="ChEBI" id="CHEBI:60240"/>
    </cofactor>
</comment>
<dbReference type="GO" id="GO:0003951">
    <property type="term" value="F:NAD+ kinase activity"/>
    <property type="evidence" value="ECO:0007669"/>
    <property type="project" value="UniProtKB-UniRule"/>
</dbReference>
<sequence length="290" mass="31380">MHQYLRVVSLVKKRGSKRAQELGRQVHSFLVRQGIKVIEETVPKDCDLVIVLGGDGTLLHIAESAYRADAPILGVNLGGLGYLTEIQIEEIEKVIMSAIRGVADLEKRMLLKVEVLDSECKSCATYCVLNEVAILRGSYGKVINIPTWAEGAFLTTYRGDGLIISTPTGSTAYNLSAGGPILHPRMEAMILTPVCPFALSARPIILPADSELEVCMEGFGSEGGVGASAQSPPFYVEIDGKLVHGVKSKYKLVVKRAPGHLKLISSPSSGYFKILREKLGWAGHLHQSDP</sequence>
<dbReference type="GO" id="GO:0006741">
    <property type="term" value="P:NADP+ biosynthetic process"/>
    <property type="evidence" value="ECO:0007669"/>
    <property type="project" value="UniProtKB-UniRule"/>
</dbReference>
<dbReference type="InterPro" id="IPR017438">
    <property type="entry name" value="ATP-NAD_kinase_N"/>
</dbReference>
<keyword evidence="4 6" id="KW-0520">NAD</keyword>
<dbReference type="GO" id="GO:0005737">
    <property type="term" value="C:cytoplasm"/>
    <property type="evidence" value="ECO:0007669"/>
    <property type="project" value="UniProtKB-SubCell"/>
</dbReference>
<feature type="binding site" evidence="6">
    <location>
        <position position="160"/>
    </location>
    <ligand>
        <name>NAD(+)</name>
        <dbReference type="ChEBI" id="CHEBI:57540"/>
    </ligand>
</feature>
<dbReference type="PANTHER" id="PTHR20275">
    <property type="entry name" value="NAD KINASE"/>
    <property type="match status" value="1"/>
</dbReference>
<dbReference type="Pfam" id="PF20143">
    <property type="entry name" value="NAD_kinase_C"/>
    <property type="match status" value="1"/>
</dbReference>
<keyword evidence="6" id="KW-0547">Nucleotide-binding</keyword>
<organism evidence="7 8">
    <name type="scientific">Dissulfuribacter thermophilus</name>
    <dbReference type="NCBI Taxonomy" id="1156395"/>
    <lineage>
        <taxon>Bacteria</taxon>
        <taxon>Pseudomonadati</taxon>
        <taxon>Thermodesulfobacteriota</taxon>
        <taxon>Dissulfuribacteria</taxon>
        <taxon>Dissulfuribacterales</taxon>
        <taxon>Dissulfuribacteraceae</taxon>
        <taxon>Dissulfuribacter</taxon>
    </lineage>
</organism>
<comment type="catalytic activity">
    <reaction evidence="5 6">
        <text>NAD(+) + ATP = ADP + NADP(+) + H(+)</text>
        <dbReference type="Rhea" id="RHEA:18629"/>
        <dbReference type="ChEBI" id="CHEBI:15378"/>
        <dbReference type="ChEBI" id="CHEBI:30616"/>
        <dbReference type="ChEBI" id="CHEBI:57540"/>
        <dbReference type="ChEBI" id="CHEBI:58349"/>
        <dbReference type="ChEBI" id="CHEBI:456216"/>
        <dbReference type="EC" id="2.7.1.23"/>
    </reaction>
</comment>
<proteinExistence type="inferred from homology"/>
<gene>
    <name evidence="6" type="primary">nadK</name>
    <name evidence="7" type="ORF">DBT_0015</name>
</gene>
<keyword evidence="6" id="KW-0963">Cytoplasm</keyword>
<dbReference type="RefSeq" id="WP_067615213.1">
    <property type="nucleotide sequence ID" value="NZ_MAGO01000001.1"/>
</dbReference>
<dbReference type="EMBL" id="MAGO01000001">
    <property type="protein sequence ID" value="OCC16198.1"/>
    <property type="molecule type" value="Genomic_DNA"/>
</dbReference>
<feature type="binding site" evidence="6">
    <location>
        <position position="141"/>
    </location>
    <ligand>
        <name>NAD(+)</name>
        <dbReference type="ChEBI" id="CHEBI:57540"/>
    </ligand>
</feature>
<dbReference type="EC" id="2.7.1.23" evidence="6"/>
<evidence type="ECO:0000256" key="3">
    <source>
        <dbReference type="ARBA" id="ARBA00022857"/>
    </source>
</evidence>
<dbReference type="InterPro" id="IPR016064">
    <property type="entry name" value="NAD/diacylglycerol_kinase_sf"/>
</dbReference>
<evidence type="ECO:0000313" key="8">
    <source>
        <dbReference type="Proteomes" id="UP000093080"/>
    </source>
</evidence>
<dbReference type="InterPro" id="IPR017437">
    <property type="entry name" value="ATP-NAD_kinase_PpnK-typ_C"/>
</dbReference>
<dbReference type="OrthoDB" id="9774737at2"/>
<feature type="binding site" evidence="6">
    <location>
        <position position="158"/>
    </location>
    <ligand>
        <name>NAD(+)</name>
        <dbReference type="ChEBI" id="CHEBI:57540"/>
    </ligand>
</feature>
<reference evidence="7 8" key="1">
    <citation type="submission" date="2016-06" db="EMBL/GenBank/DDBJ databases">
        <title>Respiratory ammonification of nitrate coupled to the oxidation of elemental sulfur in deep-sea autotrophic thermophilic bacteria.</title>
        <authorList>
            <person name="Slobodkina G.B."/>
            <person name="Mardanov A.V."/>
            <person name="Ravin N.V."/>
            <person name="Frolova A.A."/>
            <person name="Viryasiv M.B."/>
            <person name="Chernyh N.A."/>
            <person name="Bonch-Osmolovskaya E.A."/>
            <person name="Slobodkin A.I."/>
        </authorList>
    </citation>
    <scope>NUCLEOTIDE SEQUENCE [LARGE SCALE GENOMIC DNA]</scope>
    <source>
        <strain evidence="7 8">S69</strain>
    </source>
</reference>
<dbReference type="AlphaFoldDB" id="A0A1B9F8C6"/>
<feature type="binding site" evidence="6">
    <location>
        <begin position="55"/>
        <end position="56"/>
    </location>
    <ligand>
        <name>NAD(+)</name>
        <dbReference type="ChEBI" id="CHEBI:57540"/>
    </ligand>
</feature>
<feature type="binding site" evidence="6">
    <location>
        <begin position="130"/>
        <end position="131"/>
    </location>
    <ligand>
        <name>NAD(+)</name>
        <dbReference type="ChEBI" id="CHEBI:57540"/>
    </ligand>
</feature>
<dbReference type="Proteomes" id="UP000093080">
    <property type="component" value="Unassembled WGS sequence"/>
</dbReference>
<dbReference type="PATRIC" id="fig|1156395.6.peg.14"/>
<evidence type="ECO:0000256" key="5">
    <source>
        <dbReference type="ARBA" id="ARBA00047925"/>
    </source>
</evidence>
<dbReference type="Gene3D" id="3.40.50.10330">
    <property type="entry name" value="Probable inorganic polyphosphate/atp-NAD kinase, domain 1"/>
    <property type="match status" value="1"/>
</dbReference>
<dbReference type="GO" id="GO:0019674">
    <property type="term" value="P:NAD+ metabolic process"/>
    <property type="evidence" value="ECO:0007669"/>
    <property type="project" value="InterPro"/>
</dbReference>
<feature type="active site" description="Proton acceptor" evidence="6">
    <location>
        <position position="55"/>
    </location>
</feature>
<dbReference type="Gene3D" id="2.60.200.30">
    <property type="entry name" value="Probable inorganic polyphosphate/atp-NAD kinase, domain 2"/>
    <property type="match status" value="1"/>
</dbReference>
<comment type="similarity">
    <text evidence="6">Belongs to the NAD kinase family.</text>
</comment>
<comment type="caution">
    <text evidence="6">Lacks conserved residue(s) required for the propagation of feature annotation.</text>
</comment>